<dbReference type="PANTHER" id="PTHR15503">
    <property type="entry name" value="LDOC1 RELATED"/>
    <property type="match status" value="1"/>
</dbReference>
<name>A0A484K9N4_9ASTE</name>
<keyword evidence="4" id="KW-1185">Reference proteome</keyword>
<evidence type="ECO:0000313" key="4">
    <source>
        <dbReference type="Proteomes" id="UP000595140"/>
    </source>
</evidence>
<evidence type="ECO:0000313" key="3">
    <source>
        <dbReference type="EMBL" id="VFQ60544.1"/>
    </source>
</evidence>
<evidence type="ECO:0000259" key="2">
    <source>
        <dbReference type="Pfam" id="PF03732"/>
    </source>
</evidence>
<dbReference type="AlphaFoldDB" id="A0A484K9N4"/>
<gene>
    <name evidence="3" type="ORF">CCAM_LOCUS2320</name>
</gene>
<feature type="region of interest" description="Disordered" evidence="1">
    <location>
        <begin position="258"/>
        <end position="278"/>
    </location>
</feature>
<dbReference type="EMBL" id="OOIL02000115">
    <property type="protein sequence ID" value="VFQ60544.1"/>
    <property type="molecule type" value="Genomic_DNA"/>
</dbReference>
<dbReference type="SUPFAM" id="SSF50630">
    <property type="entry name" value="Acid proteases"/>
    <property type="match status" value="1"/>
</dbReference>
<evidence type="ECO:0000256" key="1">
    <source>
        <dbReference type="SAM" id="MobiDB-lite"/>
    </source>
</evidence>
<dbReference type="OrthoDB" id="1727728at2759"/>
<sequence>MAADSSAFAEQLVALAAGIQELREAMRENTSHLQQEIVARLTAHASRLDAQYARLESLYSNRHDGQHFPRCHTGSGEGYERSGSSYTPKLKLESPKCDGSEPLCWLYKVKEYFEFYDTPPGERLRCVALMLEGPAADWFRWHMKNKLIDGWDDFVHKFKLRFDPDHFVDYFGQLAKLRQRGSVMEYQEEFEKILQHVTGASEDILVSLFHAGLKHHLQQEISLLKPDSLFDSFTLARELEAKHTALLHSVHQRQAFGSNSGLARGGPPGFKPTQQPPLLPMPPKPAPPGLPGHNKHLSLAEKEAKDAKGLCYNCDQKWSRTHKCGRFLILCGADEDDDNVTPYLDGLGCYTPDLGDKIAVTADISSLNNFAGLQPPRSLRLDGRVGNQDVRVLIDGGSTHNFIHPALVARLQLPLRVVEPFRVYVGNGDALPYTSQCMGVPLVMQSHMFIVDLFVLQIHGQDIVLGVQWL</sequence>
<reference evidence="3 4" key="1">
    <citation type="submission" date="2018-04" db="EMBL/GenBank/DDBJ databases">
        <authorList>
            <person name="Vogel A."/>
        </authorList>
    </citation>
    <scope>NUCLEOTIDE SEQUENCE [LARGE SCALE GENOMIC DNA]</scope>
</reference>
<dbReference type="InterPro" id="IPR005162">
    <property type="entry name" value="Retrotrans_gag_dom"/>
</dbReference>
<organism evidence="3 4">
    <name type="scientific">Cuscuta campestris</name>
    <dbReference type="NCBI Taxonomy" id="132261"/>
    <lineage>
        <taxon>Eukaryota</taxon>
        <taxon>Viridiplantae</taxon>
        <taxon>Streptophyta</taxon>
        <taxon>Embryophyta</taxon>
        <taxon>Tracheophyta</taxon>
        <taxon>Spermatophyta</taxon>
        <taxon>Magnoliopsida</taxon>
        <taxon>eudicotyledons</taxon>
        <taxon>Gunneridae</taxon>
        <taxon>Pentapetalae</taxon>
        <taxon>asterids</taxon>
        <taxon>lamiids</taxon>
        <taxon>Solanales</taxon>
        <taxon>Convolvulaceae</taxon>
        <taxon>Cuscuteae</taxon>
        <taxon>Cuscuta</taxon>
        <taxon>Cuscuta subgen. Grammica</taxon>
        <taxon>Cuscuta sect. Cleistogrammica</taxon>
    </lineage>
</organism>
<protein>
    <recommendedName>
        <fullName evidence="2">Retrotransposon gag domain-containing protein</fullName>
    </recommendedName>
</protein>
<dbReference type="CDD" id="cd00303">
    <property type="entry name" value="retropepsin_like"/>
    <property type="match status" value="1"/>
</dbReference>
<dbReference type="Gene3D" id="2.40.70.10">
    <property type="entry name" value="Acid Proteases"/>
    <property type="match status" value="1"/>
</dbReference>
<dbReference type="Pfam" id="PF03732">
    <property type="entry name" value="Retrotrans_gag"/>
    <property type="match status" value="1"/>
</dbReference>
<feature type="region of interest" description="Disordered" evidence="1">
    <location>
        <begin position="66"/>
        <end position="85"/>
    </location>
</feature>
<accession>A0A484K9N4</accession>
<dbReference type="InterPro" id="IPR021109">
    <property type="entry name" value="Peptidase_aspartic_dom_sf"/>
</dbReference>
<proteinExistence type="predicted"/>
<dbReference type="PANTHER" id="PTHR15503:SF22">
    <property type="entry name" value="TRANSPOSON TY3-I GAG POLYPROTEIN"/>
    <property type="match status" value="1"/>
</dbReference>
<feature type="domain" description="Retrotransposon gag" evidence="2">
    <location>
        <begin position="127"/>
        <end position="214"/>
    </location>
</feature>
<dbReference type="Pfam" id="PF08284">
    <property type="entry name" value="RVP_2"/>
    <property type="match status" value="1"/>
</dbReference>
<dbReference type="InterPro" id="IPR032567">
    <property type="entry name" value="RTL1-rel"/>
</dbReference>
<dbReference type="Proteomes" id="UP000595140">
    <property type="component" value="Unassembled WGS sequence"/>
</dbReference>